<feature type="repeat" description="NHL" evidence="2">
    <location>
        <begin position="243"/>
        <end position="274"/>
    </location>
</feature>
<dbReference type="InterPro" id="IPR011042">
    <property type="entry name" value="6-blade_b-propeller_TolB-like"/>
</dbReference>
<feature type="region of interest" description="Disordered" evidence="3">
    <location>
        <begin position="41"/>
        <end position="75"/>
    </location>
</feature>
<dbReference type="STRING" id="1202772.A0A1V9YLC1"/>
<name>A0A1V9YLC1_ACHHY</name>
<sequence>MADGPATTDGAIQVTKVHRLMPIDSQASFVKRRSVITSFRRESAPVPAGQRANSHQRDLNEGNAEIIPRSPQTNSAFSMSSSKILPTIEVPTVLQRTSVKYKVQSNNPRSVKGKRTSILNRAQSIRMLQEKVSFVSRRRQIFKRTRQGALVILLCAVVAAVVLLIALNSAVSSSSSCCSGAQPYIVSLFSGIKAMAMTIDVNGTIYIASASTNQLYTISAGVLSNFAGTGDYGSVDGPLALAQFRYPCGIAVDNSGTVYVADRDNLAVRKISNGIVSTIPFDEVAGTLALGGFDNAVDGALVNAPVSIAVDSRGILYVGCGTFVQVINPDGSIDILAGNGLRGYADGYGPSARFNSIRSIAVDTLDKYLYVTDYYNKVIRRIEIATTIVSSLTATGFKVTSGGGNVTTFMAPTGIFLVNSTLYAVDTYNNSVVTIDLNGTVIDCFGNGLYGTTDGLNGSFGNPTSVVVNGSNVVYVGDIGNLMIRMVIY</sequence>
<protein>
    <submittedName>
        <fullName evidence="5">Ig family protein</fullName>
    </submittedName>
</protein>
<accession>A0A1V9YLC1</accession>
<dbReference type="Pfam" id="PF01436">
    <property type="entry name" value="NHL"/>
    <property type="match status" value="1"/>
</dbReference>
<evidence type="ECO:0000313" key="6">
    <source>
        <dbReference type="Proteomes" id="UP000243579"/>
    </source>
</evidence>
<dbReference type="PANTHER" id="PTHR46388">
    <property type="entry name" value="NHL REPEAT-CONTAINING PROTEIN 2"/>
    <property type="match status" value="1"/>
</dbReference>
<evidence type="ECO:0000256" key="2">
    <source>
        <dbReference type="PROSITE-ProRule" id="PRU00504"/>
    </source>
</evidence>
<reference evidence="5 6" key="1">
    <citation type="journal article" date="2014" name="Genome Biol. Evol.">
        <title>The secreted proteins of Achlya hypogyna and Thraustotheca clavata identify the ancestral oomycete secretome and reveal gene acquisitions by horizontal gene transfer.</title>
        <authorList>
            <person name="Misner I."/>
            <person name="Blouin N."/>
            <person name="Leonard G."/>
            <person name="Richards T.A."/>
            <person name="Lane C.E."/>
        </authorList>
    </citation>
    <scope>NUCLEOTIDE SEQUENCE [LARGE SCALE GENOMIC DNA]</scope>
    <source>
        <strain evidence="5 6">ATCC 48635</strain>
    </source>
</reference>
<dbReference type="OrthoDB" id="62209at2759"/>
<evidence type="ECO:0000313" key="5">
    <source>
        <dbReference type="EMBL" id="OQR86519.1"/>
    </source>
</evidence>
<dbReference type="PROSITE" id="PS51125">
    <property type="entry name" value="NHL"/>
    <property type="match status" value="1"/>
</dbReference>
<dbReference type="InterPro" id="IPR001258">
    <property type="entry name" value="NHL_repeat"/>
</dbReference>
<evidence type="ECO:0000256" key="1">
    <source>
        <dbReference type="ARBA" id="ARBA00022737"/>
    </source>
</evidence>
<dbReference type="PANTHER" id="PTHR46388:SF2">
    <property type="entry name" value="NHL REPEAT-CONTAINING PROTEIN 2"/>
    <property type="match status" value="1"/>
</dbReference>
<dbReference type="SUPFAM" id="SSF101898">
    <property type="entry name" value="NHL repeat"/>
    <property type="match status" value="1"/>
</dbReference>
<keyword evidence="6" id="KW-1185">Reference proteome</keyword>
<keyword evidence="1" id="KW-0677">Repeat</keyword>
<evidence type="ECO:0000256" key="3">
    <source>
        <dbReference type="SAM" id="MobiDB-lite"/>
    </source>
</evidence>
<keyword evidence="4" id="KW-0812">Transmembrane</keyword>
<feature type="transmembrane region" description="Helical" evidence="4">
    <location>
        <begin position="148"/>
        <end position="167"/>
    </location>
</feature>
<keyword evidence="4" id="KW-0472">Membrane</keyword>
<evidence type="ECO:0000256" key="4">
    <source>
        <dbReference type="SAM" id="Phobius"/>
    </source>
</evidence>
<dbReference type="Proteomes" id="UP000243579">
    <property type="component" value="Unassembled WGS sequence"/>
</dbReference>
<proteinExistence type="predicted"/>
<dbReference type="EMBL" id="JNBR01001501">
    <property type="protein sequence ID" value="OQR86519.1"/>
    <property type="molecule type" value="Genomic_DNA"/>
</dbReference>
<dbReference type="Gene3D" id="2.120.10.30">
    <property type="entry name" value="TolB, C-terminal domain"/>
    <property type="match status" value="3"/>
</dbReference>
<keyword evidence="4" id="KW-1133">Transmembrane helix</keyword>
<comment type="caution">
    <text evidence="5">The sequence shown here is derived from an EMBL/GenBank/DDBJ whole genome shotgun (WGS) entry which is preliminary data.</text>
</comment>
<dbReference type="AlphaFoldDB" id="A0A1V9YLC1"/>
<organism evidence="5 6">
    <name type="scientific">Achlya hypogyna</name>
    <name type="common">Oomycete</name>
    <name type="synonym">Protoachlya hypogyna</name>
    <dbReference type="NCBI Taxonomy" id="1202772"/>
    <lineage>
        <taxon>Eukaryota</taxon>
        <taxon>Sar</taxon>
        <taxon>Stramenopiles</taxon>
        <taxon>Oomycota</taxon>
        <taxon>Saprolegniomycetes</taxon>
        <taxon>Saprolegniales</taxon>
        <taxon>Achlyaceae</taxon>
        <taxon>Achlya</taxon>
    </lineage>
</organism>
<gene>
    <name evidence="5" type="ORF">ACHHYP_10448</name>
</gene>